<protein>
    <recommendedName>
        <fullName evidence="3 5">acylphosphatase</fullName>
        <ecNumber evidence="2 5">3.6.1.7</ecNumber>
    </recommendedName>
</protein>
<evidence type="ECO:0000313" key="9">
    <source>
        <dbReference type="Proteomes" id="UP000319732"/>
    </source>
</evidence>
<dbReference type="InterPro" id="IPR001792">
    <property type="entry name" value="Acylphosphatase-like_dom"/>
</dbReference>
<dbReference type="OrthoDB" id="5295388at2"/>
<evidence type="ECO:0000259" key="7">
    <source>
        <dbReference type="PROSITE" id="PS51160"/>
    </source>
</evidence>
<evidence type="ECO:0000313" key="8">
    <source>
        <dbReference type="EMBL" id="TQV86814.1"/>
    </source>
</evidence>
<feature type="active site" evidence="5">
    <location>
        <position position="18"/>
    </location>
</feature>
<dbReference type="GO" id="GO:0003998">
    <property type="term" value="F:acylphosphatase activity"/>
    <property type="evidence" value="ECO:0007669"/>
    <property type="project" value="UniProtKB-EC"/>
</dbReference>
<dbReference type="EMBL" id="VHSG01000001">
    <property type="protein sequence ID" value="TQV86814.1"/>
    <property type="molecule type" value="Genomic_DNA"/>
</dbReference>
<sequence>MIGLYGLVSGRVQGVGFRYFVRDCARHCKVTGFANNLADGRVEVLLS</sequence>
<dbReference type="SUPFAM" id="SSF54975">
    <property type="entry name" value="Acylphosphatase/BLUF domain-like"/>
    <property type="match status" value="1"/>
</dbReference>
<feature type="domain" description="Acylphosphatase-like" evidence="7">
    <location>
        <begin position="3"/>
        <end position="47"/>
    </location>
</feature>
<organism evidence="8 9">
    <name type="scientific">Exilibacterium tricleocarpae</name>
    <dbReference type="NCBI Taxonomy" id="2591008"/>
    <lineage>
        <taxon>Bacteria</taxon>
        <taxon>Pseudomonadati</taxon>
        <taxon>Pseudomonadota</taxon>
        <taxon>Gammaproteobacteria</taxon>
        <taxon>Cellvibrionales</taxon>
        <taxon>Cellvibrionaceae</taxon>
        <taxon>Exilibacterium</taxon>
    </lineage>
</organism>
<comment type="caution">
    <text evidence="8">The sequence shown here is derived from an EMBL/GenBank/DDBJ whole genome shotgun (WGS) entry which is preliminary data.</text>
</comment>
<dbReference type="PANTHER" id="PTHR47268">
    <property type="entry name" value="ACYLPHOSPHATASE"/>
    <property type="match status" value="1"/>
</dbReference>
<dbReference type="InterPro" id="IPR017968">
    <property type="entry name" value="Acylphosphatase_CS"/>
</dbReference>
<keyword evidence="5" id="KW-0378">Hydrolase</keyword>
<dbReference type="PANTHER" id="PTHR47268:SF4">
    <property type="entry name" value="ACYLPHOSPHATASE"/>
    <property type="match status" value="1"/>
</dbReference>
<evidence type="ECO:0000256" key="3">
    <source>
        <dbReference type="ARBA" id="ARBA00015991"/>
    </source>
</evidence>
<evidence type="ECO:0000256" key="2">
    <source>
        <dbReference type="ARBA" id="ARBA00012150"/>
    </source>
</evidence>
<proteinExistence type="inferred from homology"/>
<dbReference type="PROSITE" id="PS00150">
    <property type="entry name" value="ACYLPHOSPHATASE_1"/>
    <property type="match status" value="1"/>
</dbReference>
<comment type="catalytic activity">
    <reaction evidence="4 5">
        <text>an acyl phosphate + H2O = a carboxylate + phosphate + H(+)</text>
        <dbReference type="Rhea" id="RHEA:14965"/>
        <dbReference type="ChEBI" id="CHEBI:15377"/>
        <dbReference type="ChEBI" id="CHEBI:15378"/>
        <dbReference type="ChEBI" id="CHEBI:29067"/>
        <dbReference type="ChEBI" id="CHEBI:43474"/>
        <dbReference type="ChEBI" id="CHEBI:59918"/>
        <dbReference type="EC" id="3.6.1.7"/>
    </reaction>
</comment>
<reference evidence="8 9" key="1">
    <citation type="submission" date="2019-06" db="EMBL/GenBank/DDBJ databases">
        <title>Whole genome sequence for Cellvibrionaceae sp. R142.</title>
        <authorList>
            <person name="Wang G."/>
        </authorList>
    </citation>
    <scope>NUCLEOTIDE SEQUENCE [LARGE SCALE GENOMIC DNA]</scope>
    <source>
        <strain evidence="8 9">R142</strain>
    </source>
</reference>
<keyword evidence="9" id="KW-1185">Reference proteome</keyword>
<dbReference type="AlphaFoldDB" id="A0A545UBH0"/>
<name>A0A545UBH0_9GAMM</name>
<gene>
    <name evidence="8" type="ORF">FKG94_00270</name>
</gene>
<dbReference type="RefSeq" id="WP_142902181.1">
    <property type="nucleotide sequence ID" value="NZ_ML660087.1"/>
</dbReference>
<evidence type="ECO:0000256" key="1">
    <source>
        <dbReference type="ARBA" id="ARBA00005614"/>
    </source>
</evidence>
<evidence type="ECO:0000256" key="5">
    <source>
        <dbReference type="PROSITE-ProRule" id="PRU00520"/>
    </source>
</evidence>
<dbReference type="InterPro" id="IPR036046">
    <property type="entry name" value="Acylphosphatase-like_dom_sf"/>
</dbReference>
<dbReference type="InterPro" id="IPR020456">
    <property type="entry name" value="Acylphosphatase"/>
</dbReference>
<accession>A0A545UBH0</accession>
<dbReference type="Gene3D" id="3.30.70.100">
    <property type="match status" value="1"/>
</dbReference>
<dbReference type="Pfam" id="PF00708">
    <property type="entry name" value="Acylphosphatase"/>
    <property type="match status" value="1"/>
</dbReference>
<evidence type="ECO:0000256" key="4">
    <source>
        <dbReference type="ARBA" id="ARBA00047645"/>
    </source>
</evidence>
<evidence type="ECO:0000256" key="6">
    <source>
        <dbReference type="RuleBase" id="RU004168"/>
    </source>
</evidence>
<dbReference type="PROSITE" id="PS51160">
    <property type="entry name" value="ACYLPHOSPHATASE_3"/>
    <property type="match status" value="1"/>
</dbReference>
<comment type="similarity">
    <text evidence="1 6">Belongs to the acylphosphatase family.</text>
</comment>
<dbReference type="Proteomes" id="UP000319732">
    <property type="component" value="Unassembled WGS sequence"/>
</dbReference>
<dbReference type="EC" id="3.6.1.7" evidence="2 5"/>
<feature type="active site" evidence="5">
    <location>
        <position position="36"/>
    </location>
</feature>